<evidence type="ECO:0000313" key="1">
    <source>
        <dbReference type="EMBL" id="CAD8903002.1"/>
    </source>
</evidence>
<proteinExistence type="predicted"/>
<organism evidence="1">
    <name type="scientific">Corethron hystrix</name>
    <dbReference type="NCBI Taxonomy" id="216773"/>
    <lineage>
        <taxon>Eukaryota</taxon>
        <taxon>Sar</taxon>
        <taxon>Stramenopiles</taxon>
        <taxon>Ochrophyta</taxon>
        <taxon>Bacillariophyta</taxon>
        <taxon>Coscinodiscophyceae</taxon>
        <taxon>Corethrophycidae</taxon>
        <taxon>Corethrales</taxon>
        <taxon>Corethraceae</taxon>
        <taxon>Corethron</taxon>
    </lineage>
</organism>
<gene>
    <name evidence="1" type="ORF">CHYS00102_LOCUS30221</name>
</gene>
<accession>A0A7S1C117</accession>
<name>A0A7S1C117_9STRA</name>
<dbReference type="AlphaFoldDB" id="A0A7S1C117"/>
<protein>
    <submittedName>
        <fullName evidence="1">Uncharacterized protein</fullName>
    </submittedName>
</protein>
<dbReference type="EMBL" id="HBFR01041367">
    <property type="protein sequence ID" value="CAD8903002.1"/>
    <property type="molecule type" value="Transcribed_RNA"/>
</dbReference>
<sequence>MVFPAHTSKVRHRISSPRSVSTDDEFVNFSCPISFSCLGIMPETMICSLSSNGDGTSIKSDLGKFSYPVLRTRDGKKITKKFDSDLVKLKCPSKQEKSDSYEKEIHYILDIHDGGAQYLKDLHASGERKEKKEKQRKGRNATRKGNILKKREIFISIGFLNKIFLAV</sequence>
<reference evidence="1" key="1">
    <citation type="submission" date="2021-01" db="EMBL/GenBank/DDBJ databases">
        <authorList>
            <person name="Corre E."/>
            <person name="Pelletier E."/>
            <person name="Niang G."/>
            <person name="Scheremetjew M."/>
            <person name="Finn R."/>
            <person name="Kale V."/>
            <person name="Holt S."/>
            <person name="Cochrane G."/>
            <person name="Meng A."/>
            <person name="Brown T."/>
            <person name="Cohen L."/>
        </authorList>
    </citation>
    <scope>NUCLEOTIDE SEQUENCE</scope>
    <source>
        <strain evidence="1">308</strain>
    </source>
</reference>